<name>A0ACC0A4P2_CATRO</name>
<protein>
    <submittedName>
        <fullName evidence="1">Uncharacterized protein</fullName>
    </submittedName>
</protein>
<sequence length="255" mass="29241">MSFLLFGEPMPQLLIRRLLGRIPTDCGLCLCSSFLSLRSPAPKSSCMILVYLLESYLGLPQHMALLSLPAAIKSVTSQENFIQSRFYMLDKRLTNIAPKTVRLNVSKSHKSKVLLMHLIREATNVKFDCMILLQGWLPWLWKMSKGFIAVLGFRTDNEILQSLAIFSCYFNIFTSLCITTVWTSWLCDAIKDLYRSFGFEKQPIVIGFVIFQQVILPIQCLFSLSMKAISRSSEFKEQNLSSINADHWFWLPSMD</sequence>
<accession>A0ACC0A4P2</accession>
<organism evidence="1 2">
    <name type="scientific">Catharanthus roseus</name>
    <name type="common">Madagascar periwinkle</name>
    <name type="synonym">Vinca rosea</name>
    <dbReference type="NCBI Taxonomy" id="4058"/>
    <lineage>
        <taxon>Eukaryota</taxon>
        <taxon>Viridiplantae</taxon>
        <taxon>Streptophyta</taxon>
        <taxon>Embryophyta</taxon>
        <taxon>Tracheophyta</taxon>
        <taxon>Spermatophyta</taxon>
        <taxon>Magnoliopsida</taxon>
        <taxon>eudicotyledons</taxon>
        <taxon>Gunneridae</taxon>
        <taxon>Pentapetalae</taxon>
        <taxon>asterids</taxon>
        <taxon>lamiids</taxon>
        <taxon>Gentianales</taxon>
        <taxon>Apocynaceae</taxon>
        <taxon>Rauvolfioideae</taxon>
        <taxon>Vinceae</taxon>
        <taxon>Catharanthinae</taxon>
        <taxon>Catharanthus</taxon>
    </lineage>
</organism>
<dbReference type="EMBL" id="CM044707">
    <property type="protein sequence ID" value="KAI5655432.1"/>
    <property type="molecule type" value="Genomic_DNA"/>
</dbReference>
<gene>
    <name evidence="1" type="ORF">M9H77_32619</name>
</gene>
<comment type="caution">
    <text evidence="1">The sequence shown here is derived from an EMBL/GenBank/DDBJ whole genome shotgun (WGS) entry which is preliminary data.</text>
</comment>
<keyword evidence="2" id="KW-1185">Reference proteome</keyword>
<evidence type="ECO:0000313" key="1">
    <source>
        <dbReference type="EMBL" id="KAI5655432.1"/>
    </source>
</evidence>
<proteinExistence type="predicted"/>
<evidence type="ECO:0000313" key="2">
    <source>
        <dbReference type="Proteomes" id="UP001060085"/>
    </source>
</evidence>
<dbReference type="Proteomes" id="UP001060085">
    <property type="component" value="Linkage Group LG07"/>
</dbReference>
<reference evidence="2" key="1">
    <citation type="journal article" date="2023" name="Nat. Plants">
        <title>Single-cell RNA sequencing provides a high-resolution roadmap for understanding the multicellular compartmentation of specialized metabolism.</title>
        <authorList>
            <person name="Sun S."/>
            <person name="Shen X."/>
            <person name="Li Y."/>
            <person name="Li Y."/>
            <person name="Wang S."/>
            <person name="Li R."/>
            <person name="Zhang H."/>
            <person name="Shen G."/>
            <person name="Guo B."/>
            <person name="Wei J."/>
            <person name="Xu J."/>
            <person name="St-Pierre B."/>
            <person name="Chen S."/>
            <person name="Sun C."/>
        </authorList>
    </citation>
    <scope>NUCLEOTIDE SEQUENCE [LARGE SCALE GENOMIC DNA]</scope>
</reference>